<reference evidence="2 4" key="3">
    <citation type="submission" date="2019-07" db="EMBL/GenBank/DDBJ databases">
        <authorList>
            <person name="Jastrzebski P J."/>
            <person name="Paukszto L."/>
            <person name="Jastrzebski P J."/>
        </authorList>
    </citation>
    <scope>NUCLEOTIDE SEQUENCE [LARGE SCALE GENOMIC DNA]</scope>
    <source>
        <strain evidence="2 4">WMS-il1</strain>
    </source>
</reference>
<dbReference type="Proteomes" id="UP000274504">
    <property type="component" value="Unassembled WGS sequence"/>
</dbReference>
<dbReference type="Proteomes" id="UP000321570">
    <property type="component" value="Unassembled WGS sequence"/>
</dbReference>
<reference evidence="1 3" key="2">
    <citation type="submission" date="2018-11" db="EMBL/GenBank/DDBJ databases">
        <authorList>
            <consortium name="Pathogen Informatics"/>
        </authorList>
    </citation>
    <scope>NUCLEOTIDE SEQUENCE [LARGE SCALE GENOMIC DNA]</scope>
</reference>
<evidence type="ECO:0000313" key="4">
    <source>
        <dbReference type="Proteomes" id="UP000321570"/>
    </source>
</evidence>
<organism evidence="5">
    <name type="scientific">Hymenolepis diminuta</name>
    <name type="common">Rat tapeworm</name>
    <dbReference type="NCBI Taxonomy" id="6216"/>
    <lineage>
        <taxon>Eukaryota</taxon>
        <taxon>Metazoa</taxon>
        <taxon>Spiralia</taxon>
        <taxon>Lophotrochozoa</taxon>
        <taxon>Platyhelminthes</taxon>
        <taxon>Cestoda</taxon>
        <taxon>Eucestoda</taxon>
        <taxon>Cyclophyllidea</taxon>
        <taxon>Hymenolepididae</taxon>
        <taxon>Hymenolepis</taxon>
    </lineage>
</organism>
<dbReference type="Gene3D" id="3.30.710.10">
    <property type="entry name" value="Potassium Channel Kv1.1, Chain A"/>
    <property type="match status" value="1"/>
</dbReference>
<gene>
    <name evidence="1" type="ORF">HDID_LOCUS7583</name>
    <name evidence="2" type="ORF">WMSIL1_LOCUS13321</name>
</gene>
<dbReference type="AlphaFoldDB" id="A0A0R3SR28"/>
<dbReference type="OrthoDB" id="2342932at2759"/>
<dbReference type="InterPro" id="IPR036296">
    <property type="entry name" value="SKP1-like_dim_sf"/>
</dbReference>
<evidence type="ECO:0000313" key="1">
    <source>
        <dbReference type="EMBL" id="VDL59901.1"/>
    </source>
</evidence>
<accession>A0A0R3SR28</accession>
<dbReference type="SUPFAM" id="SSF81382">
    <property type="entry name" value="Skp1 dimerisation domain-like"/>
    <property type="match status" value="1"/>
</dbReference>
<keyword evidence="4" id="KW-1185">Reference proteome</keyword>
<evidence type="ECO:0000313" key="2">
    <source>
        <dbReference type="EMBL" id="VUZ55524.1"/>
    </source>
</evidence>
<evidence type="ECO:0000313" key="3">
    <source>
        <dbReference type="Proteomes" id="UP000274504"/>
    </source>
</evidence>
<dbReference type="STRING" id="6216.A0A0R3SR28"/>
<evidence type="ECO:0000313" key="5">
    <source>
        <dbReference type="WBParaSite" id="HDID_0000758501-mRNA-1"/>
    </source>
</evidence>
<dbReference type="PANTHER" id="PTHR11165">
    <property type="entry name" value="SKP1"/>
    <property type="match status" value="1"/>
</dbReference>
<dbReference type="EMBL" id="CABIJS010000694">
    <property type="protein sequence ID" value="VUZ55524.1"/>
    <property type="molecule type" value="Genomic_DNA"/>
</dbReference>
<name>A0A0R3SR28_HYMDI</name>
<sequence>MNRSAADGEVKVEEHSDAGNDFAEIHHSFSLHVLRVILEWCKYHLTCSPEEDNQRVGNRNEWTLCQWDRHFFDRHKSGIFKIMNAAEYLGIEKLQDACAIAIAERMRGKSVDRLKQEFRL</sequence>
<dbReference type="InterPro" id="IPR016897">
    <property type="entry name" value="SKP1"/>
</dbReference>
<dbReference type="WBParaSite" id="HDID_0000758501-mRNA-1">
    <property type="protein sequence ID" value="HDID_0000758501-mRNA-1"/>
    <property type="gene ID" value="HDID_0000758501"/>
</dbReference>
<dbReference type="EMBL" id="UYSG01010950">
    <property type="protein sequence ID" value="VDL59901.1"/>
    <property type="molecule type" value="Genomic_DNA"/>
</dbReference>
<proteinExistence type="predicted"/>
<protein>
    <submittedName>
        <fullName evidence="5">Skp1 domain-containing protein</fullName>
    </submittedName>
</protein>
<dbReference type="GO" id="GO:0006511">
    <property type="term" value="P:ubiquitin-dependent protein catabolic process"/>
    <property type="evidence" value="ECO:0007669"/>
    <property type="project" value="InterPro"/>
</dbReference>
<reference evidence="5" key="1">
    <citation type="submission" date="2017-02" db="UniProtKB">
        <authorList>
            <consortium name="WormBaseParasite"/>
        </authorList>
    </citation>
    <scope>IDENTIFICATION</scope>
</reference>
<dbReference type="InterPro" id="IPR011333">
    <property type="entry name" value="SKP1/BTB/POZ_sf"/>
</dbReference>